<protein>
    <submittedName>
        <fullName evidence="1">Uncharacterized protein</fullName>
    </submittedName>
</protein>
<sequence>MLFKSASLFCPFCNCKATATTLAAAPAIALNAALSRGRRIARERRYHMSRRRATGSTPGYAHRGSSFCPLYDYNTAATAYIDTLSQKKRRGNV</sequence>
<dbReference type="AlphaFoldDB" id="A0A6G1JM52"/>
<dbReference type="Proteomes" id="UP000799291">
    <property type="component" value="Unassembled WGS sequence"/>
</dbReference>
<keyword evidence="2" id="KW-1185">Reference proteome</keyword>
<accession>A0A6G1JM52</accession>
<organism evidence="1 2">
    <name type="scientific">Lentithecium fluviatile CBS 122367</name>
    <dbReference type="NCBI Taxonomy" id="1168545"/>
    <lineage>
        <taxon>Eukaryota</taxon>
        <taxon>Fungi</taxon>
        <taxon>Dikarya</taxon>
        <taxon>Ascomycota</taxon>
        <taxon>Pezizomycotina</taxon>
        <taxon>Dothideomycetes</taxon>
        <taxon>Pleosporomycetidae</taxon>
        <taxon>Pleosporales</taxon>
        <taxon>Massarineae</taxon>
        <taxon>Lentitheciaceae</taxon>
        <taxon>Lentithecium</taxon>
    </lineage>
</organism>
<proteinExistence type="predicted"/>
<gene>
    <name evidence="1" type="ORF">K458DRAFT_2342</name>
</gene>
<evidence type="ECO:0000313" key="2">
    <source>
        <dbReference type="Proteomes" id="UP000799291"/>
    </source>
</evidence>
<name>A0A6G1JM52_9PLEO</name>
<reference evidence="1" key="1">
    <citation type="journal article" date="2020" name="Stud. Mycol.">
        <title>101 Dothideomycetes genomes: a test case for predicting lifestyles and emergence of pathogens.</title>
        <authorList>
            <person name="Haridas S."/>
            <person name="Albert R."/>
            <person name="Binder M."/>
            <person name="Bloem J."/>
            <person name="Labutti K."/>
            <person name="Salamov A."/>
            <person name="Andreopoulos B."/>
            <person name="Baker S."/>
            <person name="Barry K."/>
            <person name="Bills G."/>
            <person name="Bluhm B."/>
            <person name="Cannon C."/>
            <person name="Castanera R."/>
            <person name="Culley D."/>
            <person name="Daum C."/>
            <person name="Ezra D."/>
            <person name="Gonzalez J."/>
            <person name="Henrissat B."/>
            <person name="Kuo A."/>
            <person name="Liang C."/>
            <person name="Lipzen A."/>
            <person name="Lutzoni F."/>
            <person name="Magnuson J."/>
            <person name="Mondo S."/>
            <person name="Nolan M."/>
            <person name="Ohm R."/>
            <person name="Pangilinan J."/>
            <person name="Park H.-J."/>
            <person name="Ramirez L."/>
            <person name="Alfaro M."/>
            <person name="Sun H."/>
            <person name="Tritt A."/>
            <person name="Yoshinaga Y."/>
            <person name="Zwiers L.-H."/>
            <person name="Turgeon B."/>
            <person name="Goodwin S."/>
            <person name="Spatafora J."/>
            <person name="Crous P."/>
            <person name="Grigoriev I."/>
        </authorList>
    </citation>
    <scope>NUCLEOTIDE SEQUENCE</scope>
    <source>
        <strain evidence="1">CBS 122367</strain>
    </source>
</reference>
<dbReference type="EMBL" id="MU005569">
    <property type="protein sequence ID" value="KAF2691566.1"/>
    <property type="molecule type" value="Genomic_DNA"/>
</dbReference>
<evidence type="ECO:0000313" key="1">
    <source>
        <dbReference type="EMBL" id="KAF2691566.1"/>
    </source>
</evidence>